<reference evidence="1" key="1">
    <citation type="submission" date="2018-05" db="EMBL/GenBank/DDBJ databases">
        <authorList>
            <person name="Lanie J.A."/>
            <person name="Ng W.-L."/>
            <person name="Kazmierczak K.M."/>
            <person name="Andrzejewski T.M."/>
            <person name="Davidsen T.M."/>
            <person name="Wayne K.J."/>
            <person name="Tettelin H."/>
            <person name="Glass J.I."/>
            <person name="Rusch D."/>
            <person name="Podicherti R."/>
            <person name="Tsui H.-C.T."/>
            <person name="Winkler M.E."/>
        </authorList>
    </citation>
    <scope>NUCLEOTIDE SEQUENCE</scope>
</reference>
<dbReference type="EMBL" id="UINC01127667">
    <property type="protein sequence ID" value="SVD06936.1"/>
    <property type="molecule type" value="Genomic_DNA"/>
</dbReference>
<dbReference type="AlphaFoldDB" id="A0A382SAP0"/>
<sequence length="31" mass="3735">MAVKRIEQEVKKEGPGKEVTMELFEKYRFSF</sequence>
<proteinExistence type="predicted"/>
<protein>
    <submittedName>
        <fullName evidence="1">Uncharacterized protein</fullName>
    </submittedName>
</protein>
<evidence type="ECO:0000313" key="1">
    <source>
        <dbReference type="EMBL" id="SVD06936.1"/>
    </source>
</evidence>
<accession>A0A382SAP0</accession>
<organism evidence="1">
    <name type="scientific">marine metagenome</name>
    <dbReference type="NCBI Taxonomy" id="408172"/>
    <lineage>
        <taxon>unclassified sequences</taxon>
        <taxon>metagenomes</taxon>
        <taxon>ecological metagenomes</taxon>
    </lineage>
</organism>
<gene>
    <name evidence="1" type="ORF">METZ01_LOCUS359790</name>
</gene>
<name>A0A382SAP0_9ZZZZ</name>